<feature type="compositionally biased region" description="Polar residues" evidence="2">
    <location>
        <begin position="188"/>
        <end position="210"/>
    </location>
</feature>
<dbReference type="PROSITE" id="PS50132">
    <property type="entry name" value="RGS"/>
    <property type="match status" value="1"/>
</dbReference>
<name>A0AA85K8Y6_TRIRE</name>
<dbReference type="GO" id="GO:0043005">
    <property type="term" value="C:neuron projection"/>
    <property type="evidence" value="ECO:0007669"/>
    <property type="project" value="TreeGrafter"/>
</dbReference>
<feature type="region of interest" description="Disordered" evidence="2">
    <location>
        <begin position="158"/>
        <end position="210"/>
    </location>
</feature>
<protein>
    <recommendedName>
        <fullName evidence="3">RGS domain-containing protein</fullName>
    </recommendedName>
</protein>
<dbReference type="GO" id="GO:0005886">
    <property type="term" value="C:plasma membrane"/>
    <property type="evidence" value="ECO:0007669"/>
    <property type="project" value="TreeGrafter"/>
</dbReference>
<feature type="region of interest" description="Disordered" evidence="2">
    <location>
        <begin position="715"/>
        <end position="774"/>
    </location>
</feature>
<dbReference type="Pfam" id="PF00615">
    <property type="entry name" value="RGS"/>
    <property type="match status" value="1"/>
</dbReference>
<dbReference type="SUPFAM" id="SSF48097">
    <property type="entry name" value="Regulator of G-protein signaling, RGS"/>
    <property type="match status" value="1"/>
</dbReference>
<evidence type="ECO:0000313" key="4">
    <source>
        <dbReference type="Proteomes" id="UP000050795"/>
    </source>
</evidence>
<feature type="compositionally biased region" description="Basic and acidic residues" evidence="2">
    <location>
        <begin position="223"/>
        <end position="232"/>
    </location>
</feature>
<feature type="region of interest" description="Disordered" evidence="2">
    <location>
        <begin position="1"/>
        <end position="44"/>
    </location>
</feature>
<dbReference type="AlphaFoldDB" id="A0AA85K8Y6"/>
<evidence type="ECO:0000256" key="1">
    <source>
        <dbReference type="ARBA" id="ARBA00022700"/>
    </source>
</evidence>
<evidence type="ECO:0000256" key="2">
    <source>
        <dbReference type="SAM" id="MobiDB-lite"/>
    </source>
</evidence>
<dbReference type="FunFam" id="1.10.167.10:FF:000001">
    <property type="entry name" value="Putative regulator of g-protein signaling 12"/>
    <property type="match status" value="1"/>
</dbReference>
<dbReference type="PRINTS" id="PR01301">
    <property type="entry name" value="RGSPROTEIN"/>
</dbReference>
<feature type="region of interest" description="Disordered" evidence="2">
    <location>
        <begin position="273"/>
        <end position="342"/>
    </location>
</feature>
<feature type="compositionally biased region" description="Basic and acidic residues" evidence="2">
    <location>
        <begin position="296"/>
        <end position="305"/>
    </location>
</feature>
<dbReference type="Gene3D" id="1.10.167.10">
    <property type="entry name" value="Regulator of G-protein Signalling 4, domain 2"/>
    <property type="match status" value="1"/>
</dbReference>
<dbReference type="InterPro" id="IPR016137">
    <property type="entry name" value="RGS"/>
</dbReference>
<accession>A0AA85K8Y6</accession>
<feature type="compositionally biased region" description="Polar residues" evidence="2">
    <location>
        <begin position="242"/>
        <end position="257"/>
    </location>
</feature>
<feature type="compositionally biased region" description="Low complexity" evidence="2">
    <location>
        <begin position="414"/>
        <end position="423"/>
    </location>
</feature>
<proteinExistence type="predicted"/>
<sequence>MSKDNVSELIQKNSSSSRNSSQLPHTENHQRKHQQHQHQQNQQHSQNFGLTHFTSMTNKKFLFRSHRTLSTCLPDEMPSKSLNTTHNSLDIHCSNDDNHIKTIKPRVLMSQSSFELITDKSIHNVDEVSEKKQDEIHWDYSSSYCSGNINVTSALNTSPINISPSDYNSSTSSRNILRRQHQQQEQQCTVETSPPLHTSSSISNENTAGQYVSSNSLKKWKTLKSEHSKDQQSSDSSHTVHKPTNNNDSTVTHTGQFSRPGFLRHPLRKAMSYVKPQPEPSVSVKSTTRRLQHTLTIERPDDRKFKPMSSKTSNRSSLRASANQSDFSNKASSPQSPDYQHAYNYSDRSLFPEVYSGDSSDLITSKQTVKYDLDRKAKQKDIRHLNDLLANLLSKSFSNAFKRPVGKSKSASPTTDIDNTTNNNNKCNDSFKFDTREVEGCQENLVVNEHIPTRSQLHQWEQSFDKLLADTDGLTQFHQFLKSEYSEENIEFWVICELYKHLPASLLSEESQKIYKLYLAPHSPREVNLDSETRNRTISGLSNPTNESFVIAQQTIQGLMNKDSYQRFLRSSFYFDLKQLVWDTHSSGDLLTVDESLSSSIKTESDSDIIKSNYEIEHPTSIAINPNNECCSYSEESRIKDIPISLPSSDIVIESPEEPSVSNGTDLECYQQNTVLSSPELDQSLSCSLPTALYVEDLEKYGGDDVGDNNLIHDPSVEPISPISPNDEHLLQEIPSSVSTEAAPHSPELSSAGGSLLFGQEDNDKLKQNISTNI</sequence>
<dbReference type="InterPro" id="IPR047016">
    <property type="entry name" value="RGS6/7/9/11"/>
</dbReference>
<dbReference type="PANTHER" id="PTHR45746">
    <property type="entry name" value="LP21163P"/>
    <property type="match status" value="1"/>
</dbReference>
<dbReference type="SMART" id="SM00315">
    <property type="entry name" value="RGS"/>
    <property type="match status" value="1"/>
</dbReference>
<feature type="region of interest" description="Disordered" evidence="2">
    <location>
        <begin position="404"/>
        <end position="423"/>
    </location>
</feature>
<dbReference type="InterPro" id="IPR044926">
    <property type="entry name" value="RGS_subdomain_2"/>
</dbReference>
<reference evidence="5" key="2">
    <citation type="submission" date="2023-11" db="UniProtKB">
        <authorList>
            <consortium name="WormBaseParasite"/>
        </authorList>
    </citation>
    <scope>IDENTIFICATION</scope>
</reference>
<dbReference type="GO" id="GO:0008277">
    <property type="term" value="P:regulation of G protein-coupled receptor signaling pathway"/>
    <property type="evidence" value="ECO:0007669"/>
    <property type="project" value="InterPro"/>
</dbReference>
<reference evidence="4" key="1">
    <citation type="submission" date="2022-06" db="EMBL/GenBank/DDBJ databases">
        <authorList>
            <person name="Berger JAMES D."/>
            <person name="Berger JAMES D."/>
        </authorList>
    </citation>
    <scope>NUCLEOTIDE SEQUENCE [LARGE SCALE GENOMIC DNA]</scope>
</reference>
<dbReference type="GO" id="GO:0005737">
    <property type="term" value="C:cytoplasm"/>
    <property type="evidence" value="ECO:0007669"/>
    <property type="project" value="TreeGrafter"/>
</dbReference>
<feature type="compositionally biased region" description="Polar residues" evidence="2">
    <location>
        <begin position="309"/>
        <end position="338"/>
    </location>
</feature>
<feature type="region of interest" description="Disordered" evidence="2">
    <location>
        <begin position="222"/>
        <end position="261"/>
    </location>
</feature>
<evidence type="ECO:0000313" key="5">
    <source>
        <dbReference type="WBParaSite" id="TREG1_74610.1"/>
    </source>
</evidence>
<dbReference type="GO" id="GO:0009968">
    <property type="term" value="P:negative regulation of signal transduction"/>
    <property type="evidence" value="ECO:0007669"/>
    <property type="project" value="UniProtKB-KW"/>
</dbReference>
<dbReference type="GO" id="GO:0005096">
    <property type="term" value="F:GTPase activator activity"/>
    <property type="evidence" value="ECO:0007669"/>
    <property type="project" value="TreeGrafter"/>
</dbReference>
<dbReference type="Proteomes" id="UP000050795">
    <property type="component" value="Unassembled WGS sequence"/>
</dbReference>
<dbReference type="InterPro" id="IPR036305">
    <property type="entry name" value="RGS_sf"/>
</dbReference>
<dbReference type="WBParaSite" id="TREG1_74610.1">
    <property type="protein sequence ID" value="TREG1_74610.1"/>
    <property type="gene ID" value="TREG1_74610"/>
</dbReference>
<evidence type="ECO:0000259" key="3">
    <source>
        <dbReference type="PROSITE" id="PS50132"/>
    </source>
</evidence>
<organism evidence="4 5">
    <name type="scientific">Trichobilharzia regenti</name>
    <name type="common">Nasal bird schistosome</name>
    <dbReference type="NCBI Taxonomy" id="157069"/>
    <lineage>
        <taxon>Eukaryota</taxon>
        <taxon>Metazoa</taxon>
        <taxon>Spiralia</taxon>
        <taxon>Lophotrochozoa</taxon>
        <taxon>Platyhelminthes</taxon>
        <taxon>Trematoda</taxon>
        <taxon>Digenea</taxon>
        <taxon>Strigeidida</taxon>
        <taxon>Schistosomatoidea</taxon>
        <taxon>Schistosomatidae</taxon>
        <taxon>Trichobilharzia</taxon>
    </lineage>
</organism>
<feature type="domain" description="RGS" evidence="3">
    <location>
        <begin position="463"/>
        <end position="578"/>
    </location>
</feature>
<dbReference type="PANTHER" id="PTHR45746:SF5">
    <property type="entry name" value="REGULATOR OF G-PROTEIN SIGNALING 7"/>
    <property type="match status" value="1"/>
</dbReference>
<keyword evidence="1" id="KW-0734">Signal transduction inhibitor</keyword>
<feature type="compositionally biased region" description="Polar residues" evidence="2">
    <location>
        <begin position="158"/>
        <end position="175"/>
    </location>
</feature>
<keyword evidence="4" id="KW-1185">Reference proteome</keyword>